<gene>
    <name evidence="1" type="ORF">M422DRAFT_254496</name>
</gene>
<dbReference type="EMBL" id="KN837130">
    <property type="protein sequence ID" value="KIJ42405.1"/>
    <property type="molecule type" value="Genomic_DNA"/>
</dbReference>
<dbReference type="AlphaFoldDB" id="A0A0C9VV50"/>
<organism evidence="1 2">
    <name type="scientific">Sphaerobolus stellatus (strain SS14)</name>
    <dbReference type="NCBI Taxonomy" id="990650"/>
    <lineage>
        <taxon>Eukaryota</taxon>
        <taxon>Fungi</taxon>
        <taxon>Dikarya</taxon>
        <taxon>Basidiomycota</taxon>
        <taxon>Agaricomycotina</taxon>
        <taxon>Agaricomycetes</taxon>
        <taxon>Phallomycetidae</taxon>
        <taxon>Geastrales</taxon>
        <taxon>Sphaerobolaceae</taxon>
        <taxon>Sphaerobolus</taxon>
    </lineage>
</organism>
<sequence length="124" mass="13997">MKKNSAHLADWVMEDYDSPLDEWTPEPCSVIALGSACDVLNILLAAFYHASRIFKTKNRLGRRDVEVASKEALNWEDGYASEDSDASDDTNFSSRQLSWQIMEGDRTANFSLLLPEDRTCLFNG</sequence>
<dbReference type="HOGENOM" id="CLU_2005383_0_0_1"/>
<evidence type="ECO:0000313" key="2">
    <source>
        <dbReference type="Proteomes" id="UP000054279"/>
    </source>
</evidence>
<protein>
    <submittedName>
        <fullName evidence="1">Uncharacterized protein</fullName>
    </submittedName>
</protein>
<accession>A0A0C9VV50</accession>
<dbReference type="Proteomes" id="UP000054279">
    <property type="component" value="Unassembled WGS sequence"/>
</dbReference>
<evidence type="ECO:0000313" key="1">
    <source>
        <dbReference type="EMBL" id="KIJ42405.1"/>
    </source>
</evidence>
<reference evidence="1 2" key="1">
    <citation type="submission" date="2014-06" db="EMBL/GenBank/DDBJ databases">
        <title>Evolutionary Origins and Diversification of the Mycorrhizal Mutualists.</title>
        <authorList>
            <consortium name="DOE Joint Genome Institute"/>
            <consortium name="Mycorrhizal Genomics Consortium"/>
            <person name="Kohler A."/>
            <person name="Kuo A."/>
            <person name="Nagy L.G."/>
            <person name="Floudas D."/>
            <person name="Copeland A."/>
            <person name="Barry K.W."/>
            <person name="Cichocki N."/>
            <person name="Veneault-Fourrey C."/>
            <person name="LaButti K."/>
            <person name="Lindquist E.A."/>
            <person name="Lipzen A."/>
            <person name="Lundell T."/>
            <person name="Morin E."/>
            <person name="Murat C."/>
            <person name="Riley R."/>
            <person name="Ohm R."/>
            <person name="Sun H."/>
            <person name="Tunlid A."/>
            <person name="Henrissat B."/>
            <person name="Grigoriev I.V."/>
            <person name="Hibbett D.S."/>
            <person name="Martin F."/>
        </authorList>
    </citation>
    <scope>NUCLEOTIDE SEQUENCE [LARGE SCALE GENOMIC DNA]</scope>
    <source>
        <strain evidence="1 2">SS14</strain>
    </source>
</reference>
<keyword evidence="2" id="KW-1185">Reference proteome</keyword>
<name>A0A0C9VV50_SPHS4</name>
<proteinExistence type="predicted"/>